<dbReference type="InterPro" id="IPR022137">
    <property type="entry name" value="Znf_prot_DUF3669"/>
</dbReference>
<evidence type="ECO:0000313" key="3">
    <source>
        <dbReference type="Proteomes" id="UP000447873"/>
    </source>
</evidence>
<evidence type="ECO:0000313" key="2">
    <source>
        <dbReference type="EMBL" id="KAE9977550.1"/>
    </source>
</evidence>
<dbReference type="PANTHER" id="PTHR40780:SF2">
    <property type="entry name" value="DUF3669 DOMAIN-CONTAINING PROTEIN"/>
    <property type="match status" value="1"/>
</dbReference>
<feature type="domain" description="DUF3669" evidence="1">
    <location>
        <begin position="320"/>
        <end position="380"/>
    </location>
</feature>
<evidence type="ECO:0000259" key="1">
    <source>
        <dbReference type="Pfam" id="PF12417"/>
    </source>
</evidence>
<protein>
    <recommendedName>
        <fullName evidence="1">DUF3669 domain-containing protein</fullName>
    </recommendedName>
</protein>
<dbReference type="AlphaFoldDB" id="A0A8H3UXH6"/>
<proteinExistence type="predicted"/>
<dbReference type="EMBL" id="WNWS01000151">
    <property type="protein sequence ID" value="KAE9977550.1"/>
    <property type="molecule type" value="Genomic_DNA"/>
</dbReference>
<accession>A0A8H3UXH6</accession>
<gene>
    <name evidence="2" type="ORF">EG328_001987</name>
</gene>
<dbReference type="Proteomes" id="UP000447873">
    <property type="component" value="Unassembled WGS sequence"/>
</dbReference>
<reference evidence="2 3" key="1">
    <citation type="submission" date="2018-12" db="EMBL/GenBank/DDBJ databases">
        <title>Venturia inaequalis Genome Resource.</title>
        <authorList>
            <person name="Lichtner F.J."/>
        </authorList>
    </citation>
    <scope>NUCLEOTIDE SEQUENCE [LARGE SCALE GENOMIC DNA]</scope>
    <source>
        <strain evidence="2 3">120213</strain>
    </source>
</reference>
<organism evidence="2 3">
    <name type="scientific">Venturia inaequalis</name>
    <name type="common">Apple scab fungus</name>
    <dbReference type="NCBI Taxonomy" id="5025"/>
    <lineage>
        <taxon>Eukaryota</taxon>
        <taxon>Fungi</taxon>
        <taxon>Dikarya</taxon>
        <taxon>Ascomycota</taxon>
        <taxon>Pezizomycotina</taxon>
        <taxon>Dothideomycetes</taxon>
        <taxon>Pleosporomycetidae</taxon>
        <taxon>Venturiales</taxon>
        <taxon>Venturiaceae</taxon>
        <taxon>Venturia</taxon>
    </lineage>
</organism>
<sequence length="408" mass="46102">MSRREQSRTDQSFTDSLRQLAITTLRYSGDLVGYDLYSYDDIKNAKPESILHRMLSTKSYISTTSSNAVENQRAAEDVSQQAFKDIGSGQCGTVYALVGTSEVLKICKPGKEDVLFVDCQMHVAIEEAFKAAPLHLHRNIALTSAGEWAQPDNAVFWSSYLEYFPQNFQPTYGLVSSRIFPLPYPVRAALFDAFAPFDIQQNRTVELSKAESKDCLVRPYLGRRLGKFARPAFRFRNFPLHVDDMEQLKLDTHHYAKVMAQALAIMHWQAGVDANDVEFVFGSSPKVKGLPSAKEMASSNKDDAKFKGQDLDFTHRSVSIWLLDFNQCKKISKDGKDLKAMVNGFMFNDPYYPRPGSSDKKDAKLWDTFEKEYSSASQTLGYKSCAAEFLREVKSQYKKRSQGSSGLF</sequence>
<comment type="caution">
    <text evidence="2">The sequence shown here is derived from an EMBL/GenBank/DDBJ whole genome shotgun (WGS) entry which is preliminary data.</text>
</comment>
<dbReference type="Pfam" id="PF12417">
    <property type="entry name" value="DUF3669"/>
    <property type="match status" value="1"/>
</dbReference>
<name>A0A8H3UXH6_VENIN</name>
<dbReference type="PANTHER" id="PTHR40780">
    <property type="entry name" value="DUF3669 DOMAIN-CONTAINING PROTEIN"/>
    <property type="match status" value="1"/>
</dbReference>